<keyword evidence="3" id="KW-1185">Reference proteome</keyword>
<sequence precursor="true">MKRLFKFSLLFLGGLLMLLGRGIEAQGDEPAKPKKWPNAWVPEGKPLRGILHFDGRQAGNPKPWQPFCERHGLVWFPFGRDGDVAVLDEKFREEVAAELNHPELVNAPVIRVGLSSNGGFTMLLAQQHPDRMLACVAHQPLPPWAKGNENFNFNRMTETNSSLVGKPHDISQSFRVPCIQQTGENDPVCGTIMAYGLDRYARSQQAPWTYFCLPRGGHGNVVPNELLMPWLDGVIAQRFPADVDLSKGLPKLNEIRIEYGWLANPHTLEIAEYAKFAGDKSKATWLPNEASALAWKKLGVAMPFELPEQSVRMPSGLIDKLVIHDPKSNRVVPSDSVYCEPWKVVANLKPGDVGWKVFPSAGPVAVIGKVPELVRGCDWIKPDNASLAFAGEVLMEFTVTDKATVYVAHDEKLAKKPAWLADWKDTGESLQGGYLGNERSFRLFAKEFPKGAAVKLGPNGTSVEKQEKPQLLSWIYLTIVKHQKIQ</sequence>
<dbReference type="Proteomes" id="UP000315017">
    <property type="component" value="Chromosome"/>
</dbReference>
<gene>
    <name evidence="2" type="ORF">ETAA8_00960</name>
</gene>
<evidence type="ECO:0000313" key="3">
    <source>
        <dbReference type="Proteomes" id="UP000315017"/>
    </source>
</evidence>
<keyword evidence="1" id="KW-0732">Signal</keyword>
<dbReference type="KEGG" id="aagg:ETAA8_00960"/>
<dbReference type="Gene3D" id="3.40.50.1820">
    <property type="entry name" value="alpha/beta hydrolase"/>
    <property type="match status" value="1"/>
</dbReference>
<reference evidence="2 3" key="1">
    <citation type="submission" date="2019-02" db="EMBL/GenBank/DDBJ databases">
        <title>Deep-cultivation of Planctomycetes and their phenomic and genomic characterization uncovers novel biology.</title>
        <authorList>
            <person name="Wiegand S."/>
            <person name="Jogler M."/>
            <person name="Boedeker C."/>
            <person name="Pinto D."/>
            <person name="Vollmers J."/>
            <person name="Rivas-Marin E."/>
            <person name="Kohn T."/>
            <person name="Peeters S.H."/>
            <person name="Heuer A."/>
            <person name="Rast P."/>
            <person name="Oberbeckmann S."/>
            <person name="Bunk B."/>
            <person name="Jeske O."/>
            <person name="Meyerdierks A."/>
            <person name="Storesund J.E."/>
            <person name="Kallscheuer N."/>
            <person name="Luecker S."/>
            <person name="Lage O.M."/>
            <person name="Pohl T."/>
            <person name="Merkel B.J."/>
            <person name="Hornburger P."/>
            <person name="Mueller R.-W."/>
            <person name="Bruemmer F."/>
            <person name="Labrenz M."/>
            <person name="Spormann A.M."/>
            <person name="Op den Camp H."/>
            <person name="Overmann J."/>
            <person name="Amann R."/>
            <person name="Jetten M.S.M."/>
            <person name="Mascher T."/>
            <person name="Medema M.H."/>
            <person name="Devos D.P."/>
            <person name="Kaster A.-K."/>
            <person name="Ovreas L."/>
            <person name="Rohde M."/>
            <person name="Galperin M.Y."/>
            <person name="Jogler C."/>
        </authorList>
    </citation>
    <scope>NUCLEOTIDE SEQUENCE [LARGE SCALE GENOMIC DNA]</scope>
    <source>
        <strain evidence="2 3">ETA_A8</strain>
    </source>
</reference>
<feature type="signal peptide" evidence="1">
    <location>
        <begin position="1"/>
        <end position="27"/>
    </location>
</feature>
<evidence type="ECO:0000313" key="2">
    <source>
        <dbReference type="EMBL" id="QDU25035.1"/>
    </source>
</evidence>
<dbReference type="EMBL" id="CP036274">
    <property type="protein sequence ID" value="QDU25035.1"/>
    <property type="molecule type" value="Genomic_DNA"/>
</dbReference>
<protein>
    <recommendedName>
        <fullName evidence="4">Peptidase S9 prolyl oligopeptidase catalytic domain-containing protein</fullName>
    </recommendedName>
</protein>
<dbReference type="AlphaFoldDB" id="A0A517Y490"/>
<name>A0A517Y490_9BACT</name>
<accession>A0A517Y490</accession>
<dbReference type="OrthoDB" id="236955at2"/>
<evidence type="ECO:0008006" key="4">
    <source>
        <dbReference type="Google" id="ProtNLM"/>
    </source>
</evidence>
<dbReference type="InterPro" id="IPR029058">
    <property type="entry name" value="AB_hydrolase_fold"/>
</dbReference>
<dbReference type="RefSeq" id="WP_145083275.1">
    <property type="nucleotide sequence ID" value="NZ_CP036274.1"/>
</dbReference>
<dbReference type="SUPFAM" id="SSF53474">
    <property type="entry name" value="alpha/beta-Hydrolases"/>
    <property type="match status" value="1"/>
</dbReference>
<evidence type="ECO:0000256" key="1">
    <source>
        <dbReference type="SAM" id="SignalP"/>
    </source>
</evidence>
<proteinExistence type="predicted"/>
<organism evidence="2 3">
    <name type="scientific">Anatilimnocola aggregata</name>
    <dbReference type="NCBI Taxonomy" id="2528021"/>
    <lineage>
        <taxon>Bacteria</taxon>
        <taxon>Pseudomonadati</taxon>
        <taxon>Planctomycetota</taxon>
        <taxon>Planctomycetia</taxon>
        <taxon>Pirellulales</taxon>
        <taxon>Pirellulaceae</taxon>
        <taxon>Anatilimnocola</taxon>
    </lineage>
</organism>
<feature type="chain" id="PRO_5022028050" description="Peptidase S9 prolyl oligopeptidase catalytic domain-containing protein" evidence="1">
    <location>
        <begin position="28"/>
        <end position="486"/>
    </location>
</feature>